<comment type="caution">
    <text evidence="2">The sequence shown here is derived from an EMBL/GenBank/DDBJ whole genome shotgun (WGS) entry which is preliminary data.</text>
</comment>
<reference evidence="2" key="2">
    <citation type="journal article" date="2018" name="Sci. Data">
        <title>The draft genome sequence of cork oak.</title>
        <authorList>
            <person name="Ramos A.M."/>
            <person name="Usie A."/>
            <person name="Barbosa P."/>
            <person name="Barros P.M."/>
            <person name="Capote T."/>
            <person name="Chaves I."/>
            <person name="Simoes F."/>
            <person name="Abreu I."/>
            <person name="Carrasquinho I."/>
            <person name="Faro C."/>
            <person name="Guimaraes J.B."/>
            <person name="Mendonca D."/>
            <person name="Nobrega F."/>
            <person name="Rodrigues L."/>
            <person name="Saibo N.J.M."/>
            <person name="Varela M.C."/>
            <person name="Egas C."/>
            <person name="Matos J."/>
            <person name="Miguel C.M."/>
            <person name="Oliveira M.M."/>
            <person name="Ricardo C.P."/>
            <person name="Goncalves S."/>
        </authorList>
    </citation>
    <scope>NUCLEOTIDE SEQUENCE [LARGE SCALE GENOMIC DNA]</scope>
    <source>
        <strain evidence="2">HL8</strain>
    </source>
</reference>
<evidence type="ECO:0000313" key="2">
    <source>
        <dbReference type="EMBL" id="KAK7857232.1"/>
    </source>
</evidence>
<feature type="region of interest" description="Disordered" evidence="1">
    <location>
        <begin position="45"/>
        <end position="67"/>
    </location>
</feature>
<proteinExistence type="predicted"/>
<dbReference type="AlphaFoldDB" id="A0AAW0M353"/>
<protein>
    <submittedName>
        <fullName evidence="2">Uncharacterized protein</fullName>
    </submittedName>
</protein>
<evidence type="ECO:0000256" key="1">
    <source>
        <dbReference type="SAM" id="MobiDB-lite"/>
    </source>
</evidence>
<gene>
    <name evidence="2" type="ORF">CFP56_019113</name>
</gene>
<accession>A0AAW0M353</accession>
<organism evidence="2">
    <name type="scientific">Quercus suber</name>
    <name type="common">Cork oak</name>
    <dbReference type="NCBI Taxonomy" id="58331"/>
    <lineage>
        <taxon>Eukaryota</taxon>
        <taxon>Viridiplantae</taxon>
        <taxon>Streptophyta</taxon>
        <taxon>Embryophyta</taxon>
        <taxon>Tracheophyta</taxon>
        <taxon>Spermatophyta</taxon>
        <taxon>Magnoliopsida</taxon>
        <taxon>eudicotyledons</taxon>
        <taxon>Gunneridae</taxon>
        <taxon>Pentapetalae</taxon>
        <taxon>rosids</taxon>
        <taxon>fabids</taxon>
        <taxon>Fagales</taxon>
        <taxon>Fagaceae</taxon>
        <taxon>Quercus</taxon>
    </lineage>
</organism>
<reference evidence="2" key="3">
    <citation type="submission" date="2023-07" db="EMBL/GenBank/DDBJ databases">
        <title>An improved reference 1 genome and first organelle genomes of Quercus suber.</title>
        <authorList>
            <consortium name="Genosuber Consortium"/>
            <person name="Usie A."/>
            <person name="Serra O."/>
            <person name="Barros P."/>
        </authorList>
    </citation>
    <scope>NUCLEOTIDE SEQUENCE</scope>
    <source>
        <strain evidence="2">HL8</strain>
        <tissue evidence="2">Leaves</tissue>
    </source>
</reference>
<name>A0AAW0M353_QUESU</name>
<dbReference type="EMBL" id="PKMF04000029">
    <property type="protein sequence ID" value="KAK7857232.1"/>
    <property type="molecule type" value="Genomic_DNA"/>
</dbReference>
<sequence>MIVKNGGTPETSIRPPPTHMPSCTLPYITWVEDFDDSLGDTRGPKVALGCQLPGKEDGDSSSTKAESQSLKSYLMGTSFSKLHPKIQQNTRLAIRTLLPEIQQNILTHKAITSSYDRWMYLFKVLVSTAFIRTEDMTGDAWLSLKAIWYESFGDADRVYERTRDRYDPYPGLLINIDTEDPVLEHTSSLGH</sequence>
<feature type="region of interest" description="Disordered" evidence="1">
    <location>
        <begin position="1"/>
        <end position="20"/>
    </location>
</feature>
<reference evidence="2" key="1">
    <citation type="submission" date="2017-12" db="EMBL/GenBank/DDBJ databases">
        <authorList>
            <person name="Barbosa P."/>
            <person name="Usie A."/>
            <person name="Ramos A.M."/>
        </authorList>
    </citation>
    <scope>NUCLEOTIDE SEQUENCE</scope>
    <source>
        <strain evidence="2">HL8</strain>
        <tissue evidence="2">Leaves</tissue>
    </source>
</reference>